<accession>A0A318FS80</accession>
<dbReference type="InterPro" id="IPR036188">
    <property type="entry name" value="FAD/NAD-bd_sf"/>
</dbReference>
<organism evidence="6 7">
    <name type="scientific">Klebsiella oxytoca</name>
    <dbReference type="NCBI Taxonomy" id="571"/>
    <lineage>
        <taxon>Bacteria</taxon>
        <taxon>Pseudomonadati</taxon>
        <taxon>Pseudomonadota</taxon>
        <taxon>Gammaproteobacteria</taxon>
        <taxon>Enterobacterales</taxon>
        <taxon>Enterobacteriaceae</taxon>
        <taxon>Klebsiella/Raoultella group</taxon>
        <taxon>Klebsiella</taxon>
    </lineage>
</organism>
<dbReference type="Gene3D" id="3.50.50.60">
    <property type="entry name" value="FAD/NAD(P)-binding domain"/>
    <property type="match status" value="1"/>
</dbReference>
<evidence type="ECO:0000256" key="1">
    <source>
        <dbReference type="ARBA" id="ARBA00022485"/>
    </source>
</evidence>
<evidence type="ECO:0000313" key="6">
    <source>
        <dbReference type="EMBL" id="PXW44952.1"/>
    </source>
</evidence>
<dbReference type="RefSeq" id="WP_110274373.1">
    <property type="nucleotide sequence ID" value="NZ_QJJG01000008.1"/>
</dbReference>
<dbReference type="PANTHER" id="PTHR43498">
    <property type="entry name" value="FERREDOXIN:COB-COM HETERODISULFIDE REDUCTASE SUBUNIT A"/>
    <property type="match status" value="1"/>
</dbReference>
<name>A0A318FS80_KLEOX</name>
<dbReference type="Proteomes" id="UP000247485">
    <property type="component" value="Unassembled WGS sequence"/>
</dbReference>
<evidence type="ECO:0000256" key="5">
    <source>
        <dbReference type="ARBA" id="ARBA00023014"/>
    </source>
</evidence>
<dbReference type="AlphaFoldDB" id="A0A318FS80"/>
<reference evidence="6 7" key="1">
    <citation type="submission" date="2018-05" db="EMBL/GenBank/DDBJ databases">
        <title>Freshwater and sediment microbial communities from various areas in North America, analyzing microbe dynamics in response to fracking.</title>
        <authorList>
            <person name="Lamendella R."/>
        </authorList>
    </citation>
    <scope>NUCLEOTIDE SEQUENCE [LARGE SCALE GENOMIC DNA]</scope>
    <source>
        <strain evidence="6 7">67</strain>
    </source>
</reference>
<sequence length="434" mass="47772">MQTRHEAANQIPATYDVDVLVVGGGPTGVAAATAAARAGENTLLIERYGFCGGMATAGMSGAICGLFTSGKGPHEQLVHGFAGEFYQHLKHRGAVSEPFPFGETRLVVHEPHTWKEVADDLLADSGARVLFHTLATDVVMDGNELRGVVIENKSGRQLITARRFIDATGDGDLCVKADVPYTCGRNGMVQYPTMVFRMGNVDIKRGIGHPVAQLETWVEAAQAQGYHLPRKHIYLLPSPRPGEVMCNVTSILRDDGRPIDATRTEDLTFAELKGRKQVREYERFLRAWVPGFEQAYLNDVAAQIGIRQSRTIAGRYRLTNDDVFQARKSERKVASSAWCIEAHGQDGIFMFYLDNDWYDIPYDTLVPENVPNLITAGRTLCAEHEALASARVTAQCFLTGFAAGTAAWLSHREGCAFSDIDVAELRSIIEYQTY</sequence>
<dbReference type="GO" id="GO:0016491">
    <property type="term" value="F:oxidoreductase activity"/>
    <property type="evidence" value="ECO:0007669"/>
    <property type="project" value="UniProtKB-KW"/>
</dbReference>
<evidence type="ECO:0000256" key="4">
    <source>
        <dbReference type="ARBA" id="ARBA00023004"/>
    </source>
</evidence>
<evidence type="ECO:0000313" key="7">
    <source>
        <dbReference type="Proteomes" id="UP000247485"/>
    </source>
</evidence>
<keyword evidence="1" id="KW-0004">4Fe-4S</keyword>
<dbReference type="InterPro" id="IPR039650">
    <property type="entry name" value="HdrA-like"/>
</dbReference>
<dbReference type="Pfam" id="PF12831">
    <property type="entry name" value="FAD_oxidored"/>
    <property type="match status" value="1"/>
</dbReference>
<keyword evidence="5" id="KW-0411">Iron-sulfur</keyword>
<dbReference type="SUPFAM" id="SSF51905">
    <property type="entry name" value="FAD/NAD(P)-binding domain"/>
    <property type="match status" value="1"/>
</dbReference>
<comment type="caution">
    <text evidence="6">The sequence shown here is derived from an EMBL/GenBank/DDBJ whole genome shotgun (WGS) entry which is preliminary data.</text>
</comment>
<keyword evidence="4" id="KW-0408">Iron</keyword>
<protein>
    <submittedName>
        <fullName evidence="6">FAD dependent oxidoreductase</fullName>
    </submittedName>
</protein>
<dbReference type="PANTHER" id="PTHR43498:SF1">
    <property type="entry name" value="COB--COM HETERODISULFIDE REDUCTASE IRON-SULFUR SUBUNIT A"/>
    <property type="match status" value="1"/>
</dbReference>
<gene>
    <name evidence="6" type="ORF">DET57_108216</name>
</gene>
<keyword evidence="2" id="KW-0479">Metal-binding</keyword>
<dbReference type="GO" id="GO:0051539">
    <property type="term" value="F:4 iron, 4 sulfur cluster binding"/>
    <property type="evidence" value="ECO:0007669"/>
    <property type="project" value="UniProtKB-KW"/>
</dbReference>
<keyword evidence="3" id="KW-0560">Oxidoreductase</keyword>
<evidence type="ECO:0000256" key="2">
    <source>
        <dbReference type="ARBA" id="ARBA00022723"/>
    </source>
</evidence>
<evidence type="ECO:0000256" key="3">
    <source>
        <dbReference type="ARBA" id="ARBA00023002"/>
    </source>
</evidence>
<proteinExistence type="predicted"/>
<dbReference type="GO" id="GO:0046872">
    <property type="term" value="F:metal ion binding"/>
    <property type="evidence" value="ECO:0007669"/>
    <property type="project" value="UniProtKB-KW"/>
</dbReference>
<dbReference type="EMBL" id="QJJG01000008">
    <property type="protein sequence ID" value="PXW44952.1"/>
    <property type="molecule type" value="Genomic_DNA"/>
</dbReference>